<comment type="caution">
    <text evidence="2">The sequence shown here is derived from an EMBL/GenBank/DDBJ whole genome shotgun (WGS) entry which is preliminary data.</text>
</comment>
<feature type="compositionally biased region" description="Low complexity" evidence="1">
    <location>
        <begin position="57"/>
        <end position="72"/>
    </location>
</feature>
<evidence type="ECO:0000313" key="3">
    <source>
        <dbReference type="Proteomes" id="UP000311382"/>
    </source>
</evidence>
<feature type="region of interest" description="Disordered" evidence="1">
    <location>
        <begin position="117"/>
        <end position="137"/>
    </location>
</feature>
<sequence>MITLPTETRAPRTQGYAAKSRPSTIRHLQLSFNVDFCRPHGRSHALQRRRASALVCPSSSPGPSRASSSSRARTQRLPPRQLSPLGPPSTSWPRRSCRSSASRSCLARWACGGHERDSPREVVRVSRPRPCSHAPQRLTVPRPQEDFVRTLNQCPKLRYFVTCVGARVFLRRACPPSPPSRTRGAAAGRGGRGGFGMAMRREGEERRGSMHVAQPGWLGCGGPGGVRSLEGMHDVLALVVVEGLLAWMLRRGTPRSTTLRRGKVVRWQAVTTRAGETLSSRGSA</sequence>
<reference evidence="2 3" key="1">
    <citation type="submission" date="2019-03" db="EMBL/GenBank/DDBJ databases">
        <title>Rhodosporidium diobovatum UCD-FST 08-225 genome sequencing, assembly, and annotation.</title>
        <authorList>
            <person name="Fakankun I.U."/>
            <person name="Fristensky B."/>
            <person name="Levin D.B."/>
        </authorList>
    </citation>
    <scope>NUCLEOTIDE SEQUENCE [LARGE SCALE GENOMIC DNA]</scope>
    <source>
        <strain evidence="2 3">UCD-FST 08-225</strain>
    </source>
</reference>
<evidence type="ECO:0000313" key="2">
    <source>
        <dbReference type="EMBL" id="TNY22325.1"/>
    </source>
</evidence>
<dbReference type="EMBL" id="SOZI01000027">
    <property type="protein sequence ID" value="TNY22325.1"/>
    <property type="molecule type" value="Genomic_DNA"/>
</dbReference>
<accession>A0A5C5G086</accession>
<dbReference type="AlphaFoldDB" id="A0A5C5G086"/>
<protein>
    <submittedName>
        <fullName evidence="2">Uncharacterized protein</fullName>
    </submittedName>
</protein>
<proteinExistence type="predicted"/>
<evidence type="ECO:0000256" key="1">
    <source>
        <dbReference type="SAM" id="MobiDB-lite"/>
    </source>
</evidence>
<organism evidence="2 3">
    <name type="scientific">Rhodotorula diobovata</name>
    <dbReference type="NCBI Taxonomy" id="5288"/>
    <lineage>
        <taxon>Eukaryota</taxon>
        <taxon>Fungi</taxon>
        <taxon>Dikarya</taxon>
        <taxon>Basidiomycota</taxon>
        <taxon>Pucciniomycotina</taxon>
        <taxon>Microbotryomycetes</taxon>
        <taxon>Sporidiobolales</taxon>
        <taxon>Sporidiobolaceae</taxon>
        <taxon>Rhodotorula</taxon>
    </lineage>
</organism>
<feature type="region of interest" description="Disordered" evidence="1">
    <location>
        <begin position="1"/>
        <end position="23"/>
    </location>
</feature>
<dbReference type="Proteomes" id="UP000311382">
    <property type="component" value="Unassembled WGS sequence"/>
</dbReference>
<feature type="region of interest" description="Disordered" evidence="1">
    <location>
        <begin position="48"/>
        <end position="97"/>
    </location>
</feature>
<name>A0A5C5G086_9BASI</name>
<feature type="region of interest" description="Disordered" evidence="1">
    <location>
        <begin position="175"/>
        <end position="195"/>
    </location>
</feature>
<keyword evidence="3" id="KW-1185">Reference proteome</keyword>
<gene>
    <name evidence="2" type="ORF">DMC30DRAFT_152417</name>
</gene>